<evidence type="ECO:0000256" key="1">
    <source>
        <dbReference type="SAM" id="Phobius"/>
    </source>
</evidence>
<keyword evidence="1" id="KW-1133">Transmembrane helix</keyword>
<organism evidence="2 3">
    <name type="scientific">Glonium stellatum</name>
    <dbReference type="NCBI Taxonomy" id="574774"/>
    <lineage>
        <taxon>Eukaryota</taxon>
        <taxon>Fungi</taxon>
        <taxon>Dikarya</taxon>
        <taxon>Ascomycota</taxon>
        <taxon>Pezizomycotina</taxon>
        <taxon>Dothideomycetes</taxon>
        <taxon>Pleosporomycetidae</taxon>
        <taxon>Gloniales</taxon>
        <taxon>Gloniaceae</taxon>
        <taxon>Glonium</taxon>
    </lineage>
</organism>
<protein>
    <submittedName>
        <fullName evidence="2">Uncharacterized protein</fullName>
    </submittedName>
</protein>
<dbReference type="AlphaFoldDB" id="A0A8E2EYD5"/>
<accession>A0A8E2EYD5</accession>
<proteinExistence type="predicted"/>
<dbReference type="Proteomes" id="UP000250140">
    <property type="component" value="Unassembled WGS sequence"/>
</dbReference>
<keyword evidence="3" id="KW-1185">Reference proteome</keyword>
<feature type="transmembrane region" description="Helical" evidence="1">
    <location>
        <begin position="12"/>
        <end position="33"/>
    </location>
</feature>
<dbReference type="EMBL" id="KV750020">
    <property type="protein sequence ID" value="OCL06628.1"/>
    <property type="molecule type" value="Genomic_DNA"/>
</dbReference>
<evidence type="ECO:0000313" key="2">
    <source>
        <dbReference type="EMBL" id="OCL06628.1"/>
    </source>
</evidence>
<keyword evidence="1" id="KW-0472">Membrane</keyword>
<gene>
    <name evidence="2" type="ORF">AOQ84DRAFT_73719</name>
</gene>
<reference evidence="2 3" key="1">
    <citation type="journal article" date="2016" name="Nat. Commun.">
        <title>Ectomycorrhizal ecology is imprinted in the genome of the dominant symbiotic fungus Cenococcum geophilum.</title>
        <authorList>
            <consortium name="DOE Joint Genome Institute"/>
            <person name="Peter M."/>
            <person name="Kohler A."/>
            <person name="Ohm R.A."/>
            <person name="Kuo A."/>
            <person name="Krutzmann J."/>
            <person name="Morin E."/>
            <person name="Arend M."/>
            <person name="Barry K.W."/>
            <person name="Binder M."/>
            <person name="Choi C."/>
            <person name="Clum A."/>
            <person name="Copeland A."/>
            <person name="Grisel N."/>
            <person name="Haridas S."/>
            <person name="Kipfer T."/>
            <person name="LaButti K."/>
            <person name="Lindquist E."/>
            <person name="Lipzen A."/>
            <person name="Maire R."/>
            <person name="Meier B."/>
            <person name="Mihaltcheva S."/>
            <person name="Molinier V."/>
            <person name="Murat C."/>
            <person name="Poggeler S."/>
            <person name="Quandt C.A."/>
            <person name="Sperisen C."/>
            <person name="Tritt A."/>
            <person name="Tisserant E."/>
            <person name="Crous P.W."/>
            <person name="Henrissat B."/>
            <person name="Nehls U."/>
            <person name="Egli S."/>
            <person name="Spatafora J.W."/>
            <person name="Grigoriev I.V."/>
            <person name="Martin F.M."/>
        </authorList>
    </citation>
    <scope>NUCLEOTIDE SEQUENCE [LARGE SCALE GENOMIC DNA]</scope>
    <source>
        <strain evidence="2 3">CBS 207.34</strain>
    </source>
</reference>
<keyword evidence="1" id="KW-0812">Transmembrane</keyword>
<sequence>MVTIFDKVPASIWNALGTMLFLLLVATVLWLPYRMFAAFGCKRCSYPLVRFTHFSIPTHDQQLLTPADGS</sequence>
<name>A0A8E2EYD5_9PEZI</name>
<evidence type="ECO:0000313" key="3">
    <source>
        <dbReference type="Proteomes" id="UP000250140"/>
    </source>
</evidence>